<accession>A0ACC2V7L9</accession>
<reference evidence="1" key="1">
    <citation type="submission" date="2023-04" db="EMBL/GenBank/DDBJ databases">
        <title>Draft Genome sequencing of Naganishia species isolated from polar environments using Oxford Nanopore Technology.</title>
        <authorList>
            <person name="Leo P."/>
            <person name="Venkateswaran K."/>
        </authorList>
    </citation>
    <scope>NUCLEOTIDE SEQUENCE</scope>
    <source>
        <strain evidence="1">MNA-CCFEE 5261</strain>
    </source>
</reference>
<protein>
    <submittedName>
        <fullName evidence="1">ATPase synthesis protein 25 mitochondrial</fullName>
    </submittedName>
</protein>
<evidence type="ECO:0000313" key="1">
    <source>
        <dbReference type="EMBL" id="KAJ9095120.1"/>
    </source>
</evidence>
<dbReference type="EMBL" id="JASBWR010000104">
    <property type="protein sequence ID" value="KAJ9095120.1"/>
    <property type="molecule type" value="Genomic_DNA"/>
</dbReference>
<keyword evidence="2" id="KW-1185">Reference proteome</keyword>
<proteinExistence type="predicted"/>
<sequence length="575" mass="65908">MLSNIWRRPKRLSFRYLAPIAHRSIAQTKNLVTKPENIRNTEGSENNDTVQLELPWYLRDDAASPLAETAQVELPEVPESAPKTINSFLELVAKDYGFDNLVFFDMTQLDSDHDYSTYHQPAKYILIASGKSEKHIMKAASQLRIHIKHTYDHLPSIEGMVTGGTSPRARRRMLRRSRKGPMATDNEYGKAANSWVMCETGVDGLFIHMLTADRRQELNLESLWCREEDAWRYEQQPAKAENSDHIFSGVRRFHTMGPFYMATKGKPLQKLLNSDSSIPGVELKGLISDFEKSGDSTSKFEFYRIIHLLDPNLVLLKSLANILISSKIPKIEAVVAYMKVLMDSQEIAAPEQTTAAMNELVDTRLDFLLQFVSDIYAYSGEQIELVGHPELVPLLWNLTVVNLKPHVIGSRTIDEAIHNEIEKEHFGNYPSVHIASNRNRDIYDLISSYNEAHSLTPTTSFKEMVLFTYGNAGKWDKFWSTFEVSFNLLNDQEHQTMTKWLRLVVYLDLRNDPVAINTFLNKYWSRSFPSSVTDLETRNFESEKEKDLFKTTIQSILQKVETPTSAEIQTTIDRL</sequence>
<organism evidence="1 2">
    <name type="scientific">Naganishia cerealis</name>
    <dbReference type="NCBI Taxonomy" id="610337"/>
    <lineage>
        <taxon>Eukaryota</taxon>
        <taxon>Fungi</taxon>
        <taxon>Dikarya</taxon>
        <taxon>Basidiomycota</taxon>
        <taxon>Agaricomycotina</taxon>
        <taxon>Tremellomycetes</taxon>
        <taxon>Filobasidiales</taxon>
        <taxon>Filobasidiaceae</taxon>
        <taxon>Naganishia</taxon>
    </lineage>
</organism>
<evidence type="ECO:0000313" key="2">
    <source>
        <dbReference type="Proteomes" id="UP001241377"/>
    </source>
</evidence>
<name>A0ACC2V7L9_9TREE</name>
<gene>
    <name evidence="1" type="primary">ATP25</name>
    <name evidence="1" type="ORF">QFC19_007688</name>
</gene>
<comment type="caution">
    <text evidence="1">The sequence shown here is derived from an EMBL/GenBank/DDBJ whole genome shotgun (WGS) entry which is preliminary data.</text>
</comment>
<dbReference type="Proteomes" id="UP001241377">
    <property type="component" value="Unassembled WGS sequence"/>
</dbReference>